<comment type="caution">
    <text evidence="2">The sequence shown here is derived from an EMBL/GenBank/DDBJ whole genome shotgun (WGS) entry which is preliminary data.</text>
</comment>
<name>A0AAE0EXQ1_9CHLO</name>
<keyword evidence="3" id="KW-1185">Reference proteome</keyword>
<feature type="region of interest" description="Disordered" evidence="1">
    <location>
        <begin position="54"/>
        <end position="186"/>
    </location>
</feature>
<proteinExistence type="predicted"/>
<evidence type="ECO:0000313" key="3">
    <source>
        <dbReference type="Proteomes" id="UP001190700"/>
    </source>
</evidence>
<protein>
    <submittedName>
        <fullName evidence="2">Uncharacterized protein</fullName>
    </submittedName>
</protein>
<gene>
    <name evidence="2" type="ORF">CYMTET_46025</name>
</gene>
<feature type="compositionally biased region" description="Basic and acidic residues" evidence="1">
    <location>
        <begin position="124"/>
        <end position="134"/>
    </location>
</feature>
<organism evidence="2 3">
    <name type="scientific">Cymbomonas tetramitiformis</name>
    <dbReference type="NCBI Taxonomy" id="36881"/>
    <lineage>
        <taxon>Eukaryota</taxon>
        <taxon>Viridiplantae</taxon>
        <taxon>Chlorophyta</taxon>
        <taxon>Pyramimonadophyceae</taxon>
        <taxon>Pyramimonadales</taxon>
        <taxon>Pyramimonadaceae</taxon>
        <taxon>Cymbomonas</taxon>
    </lineage>
</organism>
<dbReference type="Proteomes" id="UP001190700">
    <property type="component" value="Unassembled WGS sequence"/>
</dbReference>
<accession>A0AAE0EXQ1</accession>
<evidence type="ECO:0000256" key="1">
    <source>
        <dbReference type="SAM" id="MobiDB-lite"/>
    </source>
</evidence>
<reference evidence="2 3" key="1">
    <citation type="journal article" date="2015" name="Genome Biol. Evol.">
        <title>Comparative Genomics of a Bacterivorous Green Alga Reveals Evolutionary Causalities and Consequences of Phago-Mixotrophic Mode of Nutrition.</title>
        <authorList>
            <person name="Burns J.A."/>
            <person name="Paasch A."/>
            <person name="Narechania A."/>
            <person name="Kim E."/>
        </authorList>
    </citation>
    <scope>NUCLEOTIDE SEQUENCE [LARGE SCALE GENOMIC DNA]</scope>
    <source>
        <strain evidence="2 3">PLY_AMNH</strain>
    </source>
</reference>
<sequence length="186" mass="18130">MSGCPLLPSAKGESAVGKEARSAAPKIGFAEDDAAEVERGKSVARGAPAPTAWEAALARSDAPNVARSDVPKVAPGAEAPKAGAEEAPKASGEGAAEEAPKAGGEGAAEEAPKAGAEITSQKAIEPKVGAEETAPKAGVEETAPLKPGAEETAPKAGVAAAPFLGDEASNVPKGNIDDSGFKGSAL</sequence>
<evidence type="ECO:0000313" key="2">
    <source>
        <dbReference type="EMBL" id="KAK3244358.1"/>
    </source>
</evidence>
<dbReference type="EMBL" id="LGRX02031942">
    <property type="protein sequence ID" value="KAK3244358.1"/>
    <property type="molecule type" value="Genomic_DNA"/>
</dbReference>
<dbReference type="AlphaFoldDB" id="A0AAE0EXQ1"/>
<feature type="region of interest" description="Disordered" evidence="1">
    <location>
        <begin position="1"/>
        <end position="32"/>
    </location>
</feature>